<keyword evidence="1" id="KW-0472">Membrane</keyword>
<keyword evidence="3" id="KW-1185">Reference proteome</keyword>
<gene>
    <name evidence="2" type="ORF">SAMN06265374_4391</name>
</gene>
<evidence type="ECO:0008006" key="4">
    <source>
        <dbReference type="Google" id="ProtNLM"/>
    </source>
</evidence>
<dbReference type="EMBL" id="FXTT01000008">
    <property type="protein sequence ID" value="SMP36947.1"/>
    <property type="molecule type" value="Genomic_DNA"/>
</dbReference>
<evidence type="ECO:0000313" key="2">
    <source>
        <dbReference type="EMBL" id="SMP36947.1"/>
    </source>
</evidence>
<proteinExistence type="predicted"/>
<evidence type="ECO:0000256" key="1">
    <source>
        <dbReference type="SAM" id="Phobius"/>
    </source>
</evidence>
<feature type="transmembrane region" description="Helical" evidence="1">
    <location>
        <begin position="38"/>
        <end position="57"/>
    </location>
</feature>
<sequence>MHGWKTLVFNGTVGLTALCAEVLSYLEAADWHSVLPEGQAALVIAALGFANILLRHVTTGPAGWKRPH</sequence>
<protein>
    <recommendedName>
        <fullName evidence="4">Holin</fullName>
    </recommendedName>
</protein>
<evidence type="ECO:0000313" key="3">
    <source>
        <dbReference type="Proteomes" id="UP001157914"/>
    </source>
</evidence>
<dbReference type="RefSeq" id="WP_155190916.1">
    <property type="nucleotide sequence ID" value="NZ_BAAAEA010000003.1"/>
</dbReference>
<name>A0ABY1PP94_9HYPH</name>
<feature type="transmembrane region" description="Helical" evidence="1">
    <location>
        <begin position="7"/>
        <end position="26"/>
    </location>
</feature>
<organism evidence="2 3">
    <name type="scientific">Roseibium denhamense</name>
    <dbReference type="NCBI Taxonomy" id="76305"/>
    <lineage>
        <taxon>Bacteria</taxon>
        <taxon>Pseudomonadati</taxon>
        <taxon>Pseudomonadota</taxon>
        <taxon>Alphaproteobacteria</taxon>
        <taxon>Hyphomicrobiales</taxon>
        <taxon>Stappiaceae</taxon>
        <taxon>Roseibium</taxon>
    </lineage>
</organism>
<comment type="caution">
    <text evidence="2">The sequence shown here is derived from an EMBL/GenBank/DDBJ whole genome shotgun (WGS) entry which is preliminary data.</text>
</comment>
<keyword evidence="1" id="KW-1133">Transmembrane helix</keyword>
<reference evidence="2 3" key="1">
    <citation type="submission" date="2017-05" db="EMBL/GenBank/DDBJ databases">
        <authorList>
            <person name="Varghese N."/>
            <person name="Submissions S."/>
        </authorList>
    </citation>
    <scope>NUCLEOTIDE SEQUENCE [LARGE SCALE GENOMIC DNA]</scope>
    <source>
        <strain evidence="2 3">DSM 15949</strain>
    </source>
</reference>
<accession>A0ABY1PP94</accession>
<dbReference type="Proteomes" id="UP001157914">
    <property type="component" value="Unassembled WGS sequence"/>
</dbReference>
<keyword evidence="1" id="KW-0812">Transmembrane</keyword>